<sequence>MISLSSLLMEKSGRMEDLLINMDTQLRLYLWTINEINALKYAIEVQNTARNQIRVSHYKKRWRDRYIKPPSKSHNFEDPLKLMDKLVNNSKTYDHVLSFKKVLLNIVDDHNPQLDHNNHTNKTDILKAID</sequence>
<protein>
    <submittedName>
        <fullName evidence="1">Uncharacterized protein</fullName>
    </submittedName>
</protein>
<dbReference type="Proteomes" id="UP000759131">
    <property type="component" value="Unassembled WGS sequence"/>
</dbReference>
<organism evidence="1">
    <name type="scientific">Medioppia subpectinata</name>
    <dbReference type="NCBI Taxonomy" id="1979941"/>
    <lineage>
        <taxon>Eukaryota</taxon>
        <taxon>Metazoa</taxon>
        <taxon>Ecdysozoa</taxon>
        <taxon>Arthropoda</taxon>
        <taxon>Chelicerata</taxon>
        <taxon>Arachnida</taxon>
        <taxon>Acari</taxon>
        <taxon>Acariformes</taxon>
        <taxon>Sarcoptiformes</taxon>
        <taxon>Oribatida</taxon>
        <taxon>Brachypylina</taxon>
        <taxon>Oppioidea</taxon>
        <taxon>Oppiidae</taxon>
        <taxon>Medioppia</taxon>
    </lineage>
</organism>
<evidence type="ECO:0000313" key="1">
    <source>
        <dbReference type="EMBL" id="CAD7639715.1"/>
    </source>
</evidence>
<dbReference type="AlphaFoldDB" id="A0A7R9LE11"/>
<gene>
    <name evidence="1" type="ORF">OSB1V03_LOCUS17897</name>
</gene>
<dbReference type="EMBL" id="OC877021">
    <property type="protein sequence ID" value="CAD7639715.1"/>
    <property type="molecule type" value="Genomic_DNA"/>
</dbReference>
<proteinExistence type="predicted"/>
<name>A0A7R9LE11_9ACAR</name>
<keyword evidence="2" id="KW-1185">Reference proteome</keyword>
<dbReference type="EMBL" id="CAJPIZ010022446">
    <property type="protein sequence ID" value="CAG2117944.1"/>
    <property type="molecule type" value="Genomic_DNA"/>
</dbReference>
<accession>A0A7R9LE11</accession>
<reference evidence="1" key="1">
    <citation type="submission" date="2020-11" db="EMBL/GenBank/DDBJ databases">
        <authorList>
            <person name="Tran Van P."/>
        </authorList>
    </citation>
    <scope>NUCLEOTIDE SEQUENCE</scope>
</reference>
<evidence type="ECO:0000313" key="2">
    <source>
        <dbReference type="Proteomes" id="UP000759131"/>
    </source>
</evidence>